<dbReference type="Proteomes" id="UP001150924">
    <property type="component" value="Unassembled WGS sequence"/>
</dbReference>
<feature type="chain" id="PRO_5040788287" evidence="2">
    <location>
        <begin position="24"/>
        <end position="606"/>
    </location>
</feature>
<proteinExistence type="predicted"/>
<dbReference type="PANTHER" id="PTHR12631">
    <property type="entry name" value="ALPHA-L-IDURONIDASE"/>
    <property type="match status" value="1"/>
</dbReference>
<evidence type="ECO:0000256" key="1">
    <source>
        <dbReference type="SAM" id="MobiDB-lite"/>
    </source>
</evidence>
<dbReference type="RefSeq" id="WP_267765773.1">
    <property type="nucleotide sequence ID" value="NZ_JAPNKE010000002.1"/>
</dbReference>
<feature type="signal peptide" evidence="2">
    <location>
        <begin position="1"/>
        <end position="23"/>
    </location>
</feature>
<organism evidence="3 4">
    <name type="scientific">Nannocystis pusilla</name>
    <dbReference type="NCBI Taxonomy" id="889268"/>
    <lineage>
        <taxon>Bacteria</taxon>
        <taxon>Pseudomonadati</taxon>
        <taxon>Myxococcota</taxon>
        <taxon>Polyangia</taxon>
        <taxon>Nannocystales</taxon>
        <taxon>Nannocystaceae</taxon>
        <taxon>Nannocystis</taxon>
    </lineage>
</organism>
<feature type="compositionally biased region" description="Low complexity" evidence="1">
    <location>
        <begin position="51"/>
        <end position="90"/>
    </location>
</feature>
<dbReference type="InterPro" id="IPR051923">
    <property type="entry name" value="Glycosyl_Hydrolase_39"/>
</dbReference>
<feature type="compositionally biased region" description="Low complexity" evidence="1">
    <location>
        <begin position="32"/>
        <end position="44"/>
    </location>
</feature>
<keyword evidence="3" id="KW-0378">Hydrolase</keyword>
<keyword evidence="4" id="KW-1185">Reference proteome</keyword>
<reference evidence="3" key="1">
    <citation type="submission" date="2022-11" db="EMBL/GenBank/DDBJ databases">
        <title>Minimal conservation of predation-associated metabolite biosynthetic gene clusters underscores biosynthetic potential of Myxococcota including descriptions for ten novel species: Archangium lansinium sp. nov., Myxococcus landrumus sp. nov., Nannocystis bai.</title>
        <authorList>
            <person name="Ahearne A."/>
            <person name="Stevens C."/>
            <person name="Phillips K."/>
        </authorList>
    </citation>
    <scope>NUCLEOTIDE SEQUENCE</scope>
    <source>
        <strain evidence="3">Na p29</strain>
    </source>
</reference>
<dbReference type="InterPro" id="IPR017853">
    <property type="entry name" value="GH"/>
</dbReference>
<dbReference type="SUPFAM" id="SSF51445">
    <property type="entry name" value="(Trans)glycosidases"/>
    <property type="match status" value="1"/>
</dbReference>
<comment type="caution">
    <text evidence="3">The sequence shown here is derived from an EMBL/GenBank/DDBJ whole genome shotgun (WGS) entry which is preliminary data.</text>
</comment>
<dbReference type="GO" id="GO:0004553">
    <property type="term" value="F:hydrolase activity, hydrolyzing O-glycosyl compounds"/>
    <property type="evidence" value="ECO:0007669"/>
    <property type="project" value="TreeGrafter"/>
</dbReference>
<evidence type="ECO:0000256" key="2">
    <source>
        <dbReference type="SAM" id="SignalP"/>
    </source>
</evidence>
<evidence type="ECO:0000313" key="3">
    <source>
        <dbReference type="EMBL" id="MCY1004236.1"/>
    </source>
</evidence>
<name>A0A9X3EP73_9BACT</name>
<dbReference type="AlphaFoldDB" id="A0A9X3EP73"/>
<gene>
    <name evidence="3" type="ORF">OV079_01355</name>
</gene>
<sequence>MSAPYALRLAPWLLCALAGCVDAGGDTGATGGPASTSTGTSAGTSDGGPTTGTQTGAPTTSSGEPTTASGSTTTATTGTDSTSTGEDTGGFVDPVESPWGIASSHSSSQILDVWAAPIAATGVTWLRGIDNSDPEARLDTAEANGWQVAGILYYSKQSPGTFPVDDLPGWTDFITTLLGKTLGRVYHWEVWNEPPNFTENKSPAAYATIVQAAYDAVKAVDPAVQVGLAAQSNHVNWLEQTILAGAAGHFDYVTVHPYEILGLVDDGWEAEYMSIVPTLRKMLAARDPDNADAPVWFTEIGQPVTAEITPEQQANTLIKAYTMAIAQGVTRVHWFEGRDGDSGPFGLLTGDDEPRLSYTAMTTLVARLGSLPKYRGWLVPDGQYHGFVFATDEGPTMVAWARPKLTVDLTFPAPVQIVDPRTGEASEATVYALTGAPMIFVGVAEELLAEAIANRTQPFPWGGDFTDAPSITYSAADGDSGLHPLGEAKLVTIDGVPARDIGSRPAQSFTVDPNFMSYDTAPLRIEAVLRRNGAQSAGFNLKYEGVDGYKSTGAWYTIPEGEDWVTKTWDIDDPQFVGKWGYNFAFDSDSTQHSQYSIRSVTVTKL</sequence>
<dbReference type="PANTHER" id="PTHR12631:SF10">
    <property type="entry name" value="BETA-XYLOSIDASE-LIKE PROTEIN-RELATED"/>
    <property type="match status" value="1"/>
</dbReference>
<evidence type="ECO:0000313" key="4">
    <source>
        <dbReference type="Proteomes" id="UP001150924"/>
    </source>
</evidence>
<feature type="region of interest" description="Disordered" evidence="1">
    <location>
        <begin position="31"/>
        <end position="99"/>
    </location>
</feature>
<accession>A0A9X3EP73</accession>
<keyword evidence="2" id="KW-0732">Signal</keyword>
<dbReference type="Gene3D" id="3.20.20.80">
    <property type="entry name" value="Glycosidases"/>
    <property type="match status" value="1"/>
</dbReference>
<dbReference type="EMBL" id="JAPNKE010000002">
    <property type="protein sequence ID" value="MCY1004236.1"/>
    <property type="molecule type" value="Genomic_DNA"/>
</dbReference>
<protein>
    <submittedName>
        <fullName evidence="3">Glycosyl hydrolase</fullName>
    </submittedName>
</protein>